<dbReference type="EMBL" id="LN649231">
    <property type="protein sequence ID" value="CEI70992.1"/>
    <property type="molecule type" value="Genomic_DNA"/>
</dbReference>
<evidence type="ECO:0000313" key="2">
    <source>
        <dbReference type="Proteomes" id="UP000245910"/>
    </source>
</evidence>
<reference evidence="2" key="1">
    <citation type="submission" date="2014-10" db="EMBL/GenBank/DDBJ databases">
        <authorList>
            <person name="King R."/>
        </authorList>
    </citation>
    <scope>NUCLEOTIDE SEQUENCE [LARGE SCALE GENOMIC DNA]</scope>
    <source>
        <strain evidence="2">A3/5</strain>
    </source>
</reference>
<name>A0A2L2TJ50_9HYPO</name>
<evidence type="ECO:0000313" key="1">
    <source>
        <dbReference type="EMBL" id="CEI70992.1"/>
    </source>
</evidence>
<sequence length="93" mass="10340">MSMTYGNIPEQRRRNNEGIGLLPSELDIIVKALKLCVQRHANAFVQMSEAVLELIASNTRNATREQSHTDAGGTRPLAIERSQNVTLTPLILR</sequence>
<dbReference type="Proteomes" id="UP000245910">
    <property type="component" value="Chromosome III"/>
</dbReference>
<protein>
    <submittedName>
        <fullName evidence="1">Uncharacterized protein</fullName>
    </submittedName>
</protein>
<proteinExistence type="predicted"/>
<accession>A0A2L2TJ50</accession>
<dbReference type="AlphaFoldDB" id="A0A2L2TJ50"/>
<organism evidence="1 2">
    <name type="scientific">Fusarium venenatum</name>
    <dbReference type="NCBI Taxonomy" id="56646"/>
    <lineage>
        <taxon>Eukaryota</taxon>
        <taxon>Fungi</taxon>
        <taxon>Dikarya</taxon>
        <taxon>Ascomycota</taxon>
        <taxon>Pezizomycotina</taxon>
        <taxon>Sordariomycetes</taxon>
        <taxon>Hypocreomycetidae</taxon>
        <taxon>Hypocreales</taxon>
        <taxon>Nectriaceae</taxon>
        <taxon>Fusarium</taxon>
    </lineage>
</organism>
<keyword evidence="2" id="KW-1185">Reference proteome</keyword>